<dbReference type="Proteomes" id="UP000076512">
    <property type="component" value="Unassembled WGS sequence"/>
</dbReference>
<reference evidence="1 2" key="1">
    <citation type="submission" date="2016-04" db="EMBL/GenBank/DDBJ databases">
        <authorList>
            <person name="Evans L.H."/>
            <person name="Alamgir A."/>
            <person name="Owens N."/>
            <person name="Weber N.D."/>
            <person name="Virtaneva K."/>
            <person name="Barbian K."/>
            <person name="Babar A."/>
            <person name="Rosenke K."/>
        </authorList>
    </citation>
    <scope>NUCLEOTIDE SEQUENCE [LARGE SCALE GENOMIC DNA]</scope>
    <source>
        <strain evidence="1 2">IFM 0406</strain>
    </source>
</reference>
<organism evidence="1 2">
    <name type="scientific">Nocardia terpenica</name>
    <dbReference type="NCBI Taxonomy" id="455432"/>
    <lineage>
        <taxon>Bacteria</taxon>
        <taxon>Bacillati</taxon>
        <taxon>Actinomycetota</taxon>
        <taxon>Actinomycetes</taxon>
        <taxon>Mycobacteriales</taxon>
        <taxon>Nocardiaceae</taxon>
        <taxon>Nocardia</taxon>
    </lineage>
</organism>
<keyword evidence="2" id="KW-1185">Reference proteome</keyword>
<protein>
    <submittedName>
        <fullName evidence="1">Uncharacterized protein</fullName>
    </submittedName>
</protein>
<sequence length="96" mass="10749">MARGDHAAFAASSDRLVRHLFDVGLQLYTLRVVFDHLDATPEQVRAAGDGVGMILDELDMLIRDTGSAMLVLTRHDLSTIDGGQHRRRRGKRRHES</sequence>
<proteinExistence type="predicted"/>
<accession>A0A164NUC0</accession>
<dbReference type="AlphaFoldDB" id="A0A164NUC0"/>
<gene>
    <name evidence="1" type="ORF">AWN90_22025</name>
</gene>
<name>A0A164NUC0_9NOCA</name>
<evidence type="ECO:0000313" key="2">
    <source>
        <dbReference type="Proteomes" id="UP000076512"/>
    </source>
</evidence>
<evidence type="ECO:0000313" key="1">
    <source>
        <dbReference type="EMBL" id="KZM74733.1"/>
    </source>
</evidence>
<dbReference type="EMBL" id="LWGR01000004">
    <property type="protein sequence ID" value="KZM74733.1"/>
    <property type="molecule type" value="Genomic_DNA"/>
</dbReference>
<comment type="caution">
    <text evidence="1">The sequence shown here is derived from an EMBL/GenBank/DDBJ whole genome shotgun (WGS) entry which is preliminary data.</text>
</comment>